<evidence type="ECO:0000256" key="4">
    <source>
        <dbReference type="ARBA" id="ARBA00022490"/>
    </source>
</evidence>
<dbReference type="GO" id="GO:0005868">
    <property type="term" value="C:cytoplasmic dynein complex"/>
    <property type="evidence" value="ECO:0007669"/>
    <property type="project" value="TreeGrafter"/>
</dbReference>
<dbReference type="GO" id="GO:0015031">
    <property type="term" value="P:protein transport"/>
    <property type="evidence" value="ECO:0007669"/>
    <property type="project" value="UniProtKB-KW"/>
</dbReference>
<evidence type="ECO:0000256" key="6">
    <source>
        <dbReference type="ARBA" id="ARBA00022816"/>
    </source>
</evidence>
<comment type="subcellular location">
    <subcellularLocation>
        <location evidence="2 10">Cytoplasm</location>
        <location evidence="2 10">Cytoskeleton</location>
    </subcellularLocation>
    <subcellularLocation>
        <location evidence="1">Nucleus</location>
    </subcellularLocation>
</comment>
<dbReference type="GO" id="GO:0051028">
    <property type="term" value="P:mRNA transport"/>
    <property type="evidence" value="ECO:0007669"/>
    <property type="project" value="UniProtKB-KW"/>
</dbReference>
<dbReference type="Pfam" id="PF01221">
    <property type="entry name" value="Dynein_light"/>
    <property type="match status" value="1"/>
</dbReference>
<dbReference type="SMART" id="SM01375">
    <property type="entry name" value="Dynein_light"/>
    <property type="match status" value="1"/>
</dbReference>
<dbReference type="GO" id="GO:0007017">
    <property type="term" value="P:microtubule-based process"/>
    <property type="evidence" value="ECO:0007669"/>
    <property type="project" value="InterPro"/>
</dbReference>
<evidence type="ECO:0000313" key="12">
    <source>
        <dbReference type="Proteomes" id="UP001497525"/>
    </source>
</evidence>
<protein>
    <recommendedName>
        <fullName evidence="10">Dynein light chain</fullName>
    </recommendedName>
</protein>
<evidence type="ECO:0000256" key="1">
    <source>
        <dbReference type="ARBA" id="ARBA00004123"/>
    </source>
</evidence>
<dbReference type="SUPFAM" id="SSF54648">
    <property type="entry name" value="DLC"/>
    <property type="match status" value="1"/>
</dbReference>
<dbReference type="InterPro" id="IPR037177">
    <property type="entry name" value="DLC_sf"/>
</dbReference>
<evidence type="ECO:0000313" key="11">
    <source>
        <dbReference type="EMBL" id="CAL5137925.1"/>
    </source>
</evidence>
<dbReference type="EMBL" id="CAXLJL010000456">
    <property type="protein sequence ID" value="CAL5137925.1"/>
    <property type="molecule type" value="Genomic_DNA"/>
</dbReference>
<evidence type="ECO:0000256" key="2">
    <source>
        <dbReference type="ARBA" id="ARBA00004245"/>
    </source>
</evidence>
<keyword evidence="3" id="KW-0813">Transport</keyword>
<gene>
    <name evidence="11" type="ORF">CDAUBV1_LOCUS12403</name>
</gene>
<keyword evidence="5 10" id="KW-0493">Microtubule</keyword>
<dbReference type="GO" id="GO:0005634">
    <property type="term" value="C:nucleus"/>
    <property type="evidence" value="ECO:0007669"/>
    <property type="project" value="UniProtKB-SubCell"/>
</dbReference>
<evidence type="ECO:0000256" key="8">
    <source>
        <dbReference type="ARBA" id="ARBA00023212"/>
    </source>
</evidence>
<keyword evidence="6" id="KW-0509">mRNA transport</keyword>
<dbReference type="PANTHER" id="PTHR11886">
    <property type="entry name" value="DYNEIN LIGHT CHAIN"/>
    <property type="match status" value="1"/>
</dbReference>
<sequence>MPRLEVLSSDMPRAQQEEILKMAEEVCSRDREEKEKADELKKECDKKYGPNWHAVVGKNFGSSSTHEVGTFIFLYVGEQAVQLFKFG</sequence>
<organism evidence="11 12">
    <name type="scientific">Calicophoron daubneyi</name>
    <name type="common">Rumen fluke</name>
    <name type="synonym">Paramphistomum daubneyi</name>
    <dbReference type="NCBI Taxonomy" id="300641"/>
    <lineage>
        <taxon>Eukaryota</taxon>
        <taxon>Metazoa</taxon>
        <taxon>Spiralia</taxon>
        <taxon>Lophotrochozoa</taxon>
        <taxon>Platyhelminthes</taxon>
        <taxon>Trematoda</taxon>
        <taxon>Digenea</taxon>
        <taxon>Plagiorchiida</taxon>
        <taxon>Pronocephalata</taxon>
        <taxon>Paramphistomoidea</taxon>
        <taxon>Paramphistomidae</taxon>
        <taxon>Calicophoron</taxon>
    </lineage>
</organism>
<reference evidence="11" key="1">
    <citation type="submission" date="2024-06" db="EMBL/GenBank/DDBJ databases">
        <authorList>
            <person name="Liu X."/>
            <person name="Lenzi L."/>
            <person name="Haldenby T S."/>
            <person name="Uol C."/>
        </authorList>
    </citation>
    <scope>NUCLEOTIDE SEQUENCE</scope>
</reference>
<evidence type="ECO:0000256" key="5">
    <source>
        <dbReference type="ARBA" id="ARBA00022701"/>
    </source>
</evidence>
<dbReference type="GO" id="GO:0045505">
    <property type="term" value="F:dynein intermediate chain binding"/>
    <property type="evidence" value="ECO:0007669"/>
    <property type="project" value="TreeGrafter"/>
</dbReference>
<keyword evidence="10" id="KW-0243">Dynein</keyword>
<dbReference type="GO" id="GO:0005874">
    <property type="term" value="C:microtubule"/>
    <property type="evidence" value="ECO:0007669"/>
    <property type="project" value="UniProtKB-KW"/>
</dbReference>
<evidence type="ECO:0000256" key="10">
    <source>
        <dbReference type="RuleBase" id="RU365010"/>
    </source>
</evidence>
<keyword evidence="8 10" id="KW-0206">Cytoskeleton</keyword>
<proteinExistence type="inferred from homology"/>
<keyword evidence="4 10" id="KW-0963">Cytoplasm</keyword>
<name>A0AAV2TNK1_CALDB</name>
<comment type="caution">
    <text evidence="11">The sequence shown here is derived from an EMBL/GenBank/DDBJ whole genome shotgun (WGS) entry which is preliminary data.</text>
</comment>
<keyword evidence="10" id="KW-0505">Motor protein</keyword>
<comment type="similarity">
    <text evidence="10">Belongs to the dynein light chain family.</text>
</comment>
<dbReference type="Proteomes" id="UP001497525">
    <property type="component" value="Unassembled WGS sequence"/>
</dbReference>
<dbReference type="FunFam" id="3.30.740.10:FF:000005">
    <property type="entry name" value="Dynein light chain"/>
    <property type="match status" value="1"/>
</dbReference>
<accession>A0AAV2TNK1</accession>
<evidence type="ECO:0000256" key="3">
    <source>
        <dbReference type="ARBA" id="ARBA00022448"/>
    </source>
</evidence>
<evidence type="ECO:0000256" key="7">
    <source>
        <dbReference type="ARBA" id="ARBA00022927"/>
    </source>
</evidence>
<keyword evidence="9" id="KW-0539">Nucleus</keyword>
<keyword evidence="7" id="KW-0653">Protein transport</keyword>
<dbReference type="AlphaFoldDB" id="A0AAV2TNK1"/>
<dbReference type="Gene3D" id="3.30.740.10">
    <property type="entry name" value="Protein Inhibitor Of Neuronal Nitric Oxide Synthase"/>
    <property type="match status" value="1"/>
</dbReference>
<dbReference type="InterPro" id="IPR001372">
    <property type="entry name" value="Dynein_light_chain_typ-1/2"/>
</dbReference>
<dbReference type="PANTHER" id="PTHR11886:SF35">
    <property type="entry name" value="DYNEIN LIGHT CHAIN"/>
    <property type="match status" value="1"/>
</dbReference>
<evidence type="ECO:0000256" key="9">
    <source>
        <dbReference type="ARBA" id="ARBA00023242"/>
    </source>
</evidence>